<dbReference type="PANTHER" id="PTHR34820">
    <property type="entry name" value="INNER MEMBRANE PROTEIN YEBZ"/>
    <property type="match status" value="1"/>
</dbReference>
<feature type="domain" description="CopC" evidence="8">
    <location>
        <begin position="39"/>
        <end position="131"/>
    </location>
</feature>
<feature type="transmembrane region" description="Helical" evidence="6">
    <location>
        <begin position="192"/>
        <end position="210"/>
    </location>
</feature>
<keyword evidence="3 7" id="KW-0732">Signal</keyword>
<sequence length="218" mass="21385">MPRPSRLSPSASFPFSLALLLAALLAALLVVPAGSASAHDQLTGTEPTDGATVEQAPGQVVLTFSGEVADVGAQVLVAGPDGETVGEGDPQVSGSEVTQQLRSDLPAGAYEVTWRVTSQDGHPISGTFAFEATETSGATSEAGSSEAGASDAQTSAAASSSAAPTTTGAGAGDDAGITAAPDSSDGAGGLPVWAWVVVILAALGLLGLLARTWTRGRG</sequence>
<keyword evidence="6" id="KW-0472">Membrane</keyword>
<dbReference type="GO" id="GO:0046688">
    <property type="term" value="P:response to copper ion"/>
    <property type="evidence" value="ECO:0007669"/>
    <property type="project" value="InterPro"/>
</dbReference>
<dbReference type="InterPro" id="IPR014755">
    <property type="entry name" value="Cu-Rt/internalin_Ig-like"/>
</dbReference>
<keyword evidence="2" id="KW-0479">Metal-binding</keyword>
<evidence type="ECO:0000256" key="4">
    <source>
        <dbReference type="ARBA" id="ARBA00023008"/>
    </source>
</evidence>
<dbReference type="InterPro" id="IPR007348">
    <property type="entry name" value="CopC_dom"/>
</dbReference>
<dbReference type="GO" id="GO:0030313">
    <property type="term" value="C:cell envelope"/>
    <property type="evidence" value="ECO:0007669"/>
    <property type="project" value="UniProtKB-SubCell"/>
</dbReference>
<keyword evidence="10" id="KW-1185">Reference proteome</keyword>
<comment type="subcellular location">
    <subcellularLocation>
        <location evidence="1">Cell envelope</location>
    </subcellularLocation>
</comment>
<accession>A0A345NMK3</accession>
<dbReference type="RefSeq" id="WP_114928026.1">
    <property type="nucleotide sequence ID" value="NZ_CP031229.1"/>
</dbReference>
<proteinExistence type="predicted"/>
<keyword evidence="6" id="KW-1133">Transmembrane helix</keyword>
<dbReference type="GO" id="GO:0006825">
    <property type="term" value="P:copper ion transport"/>
    <property type="evidence" value="ECO:0007669"/>
    <property type="project" value="InterPro"/>
</dbReference>
<feature type="region of interest" description="Disordered" evidence="5">
    <location>
        <begin position="133"/>
        <end position="184"/>
    </location>
</feature>
<keyword evidence="4" id="KW-0186">Copper</keyword>
<evidence type="ECO:0000256" key="6">
    <source>
        <dbReference type="SAM" id="Phobius"/>
    </source>
</evidence>
<dbReference type="GO" id="GO:0005507">
    <property type="term" value="F:copper ion binding"/>
    <property type="evidence" value="ECO:0007669"/>
    <property type="project" value="InterPro"/>
</dbReference>
<keyword evidence="6" id="KW-0812">Transmembrane</keyword>
<organism evidence="9 10">
    <name type="scientific">Ornithinimicrobium avium</name>
    <dbReference type="NCBI Taxonomy" id="2283195"/>
    <lineage>
        <taxon>Bacteria</taxon>
        <taxon>Bacillati</taxon>
        <taxon>Actinomycetota</taxon>
        <taxon>Actinomycetes</taxon>
        <taxon>Micrococcales</taxon>
        <taxon>Ornithinimicrobiaceae</taxon>
        <taxon>Ornithinimicrobium</taxon>
    </lineage>
</organism>
<dbReference type="KEGG" id="orn:DV701_09095"/>
<dbReference type="InterPro" id="IPR014756">
    <property type="entry name" value="Ig_E-set"/>
</dbReference>
<dbReference type="Proteomes" id="UP000253790">
    <property type="component" value="Chromosome"/>
</dbReference>
<dbReference type="AlphaFoldDB" id="A0A345NMK3"/>
<dbReference type="Pfam" id="PF04234">
    <property type="entry name" value="CopC"/>
    <property type="match status" value="1"/>
</dbReference>
<evidence type="ECO:0000256" key="3">
    <source>
        <dbReference type="ARBA" id="ARBA00022729"/>
    </source>
</evidence>
<evidence type="ECO:0000313" key="9">
    <source>
        <dbReference type="EMBL" id="AXH96261.1"/>
    </source>
</evidence>
<evidence type="ECO:0000256" key="2">
    <source>
        <dbReference type="ARBA" id="ARBA00022723"/>
    </source>
</evidence>
<dbReference type="Gene3D" id="2.60.40.1220">
    <property type="match status" value="1"/>
</dbReference>
<evidence type="ECO:0000256" key="7">
    <source>
        <dbReference type="SAM" id="SignalP"/>
    </source>
</evidence>
<dbReference type="SUPFAM" id="SSF81296">
    <property type="entry name" value="E set domains"/>
    <property type="match status" value="1"/>
</dbReference>
<dbReference type="PANTHER" id="PTHR34820:SF4">
    <property type="entry name" value="INNER MEMBRANE PROTEIN YEBZ"/>
    <property type="match status" value="1"/>
</dbReference>
<dbReference type="GO" id="GO:0005886">
    <property type="term" value="C:plasma membrane"/>
    <property type="evidence" value="ECO:0007669"/>
    <property type="project" value="TreeGrafter"/>
</dbReference>
<evidence type="ECO:0000256" key="5">
    <source>
        <dbReference type="SAM" id="MobiDB-lite"/>
    </source>
</evidence>
<evidence type="ECO:0000313" key="10">
    <source>
        <dbReference type="Proteomes" id="UP000253790"/>
    </source>
</evidence>
<feature type="chain" id="PRO_5016905258" evidence="7">
    <location>
        <begin position="39"/>
        <end position="218"/>
    </location>
</feature>
<evidence type="ECO:0000256" key="1">
    <source>
        <dbReference type="ARBA" id="ARBA00004196"/>
    </source>
</evidence>
<dbReference type="EMBL" id="CP031229">
    <property type="protein sequence ID" value="AXH96261.1"/>
    <property type="molecule type" value="Genomic_DNA"/>
</dbReference>
<feature type="compositionally biased region" description="Low complexity" evidence="5">
    <location>
        <begin position="133"/>
        <end position="180"/>
    </location>
</feature>
<dbReference type="InterPro" id="IPR032694">
    <property type="entry name" value="CopC/D"/>
</dbReference>
<evidence type="ECO:0000259" key="8">
    <source>
        <dbReference type="Pfam" id="PF04234"/>
    </source>
</evidence>
<dbReference type="OrthoDB" id="5242236at2"/>
<dbReference type="GO" id="GO:0042597">
    <property type="term" value="C:periplasmic space"/>
    <property type="evidence" value="ECO:0007669"/>
    <property type="project" value="InterPro"/>
</dbReference>
<reference evidence="9 10" key="1">
    <citation type="submission" date="2018-07" db="EMBL/GenBank/DDBJ databases">
        <title>Complete genome sequencing of Ornithinimicrobium sp. AMA3305.</title>
        <authorList>
            <person name="Bae J.-W."/>
        </authorList>
    </citation>
    <scope>NUCLEOTIDE SEQUENCE [LARGE SCALE GENOMIC DNA]</scope>
    <source>
        <strain evidence="9 10">AMA3305</strain>
    </source>
</reference>
<name>A0A345NMK3_9MICO</name>
<feature type="signal peptide" evidence="7">
    <location>
        <begin position="1"/>
        <end position="38"/>
    </location>
</feature>
<protein>
    <submittedName>
        <fullName evidence="9">Copper resistance protein CopC</fullName>
    </submittedName>
</protein>
<gene>
    <name evidence="9" type="ORF">DV701_09095</name>
</gene>